<dbReference type="Pfam" id="PF12788">
    <property type="entry name" value="YmaF"/>
    <property type="match status" value="1"/>
</dbReference>
<keyword evidence="2" id="KW-1185">Reference proteome</keyword>
<proteinExistence type="predicted"/>
<reference evidence="1 2" key="1">
    <citation type="submission" date="2013-02" db="EMBL/GenBank/DDBJ databases">
        <title>Genome sequence of Clostridium saccharoperbutylacetonicum N1-4(HMT).</title>
        <authorList>
            <person name="Poehlein A."/>
            <person name="Daniel R."/>
        </authorList>
    </citation>
    <scope>NUCLEOTIDE SEQUENCE [LARGE SCALE GENOMIC DNA]</scope>
    <source>
        <strain evidence="2">N1-4(HMT)</strain>
    </source>
</reference>
<dbReference type="PATRIC" id="fig|931276.5.peg.3656"/>
<name>M1LW29_9CLOT</name>
<protein>
    <recommendedName>
        <fullName evidence="3">YmaF family</fullName>
    </recommendedName>
</protein>
<evidence type="ECO:0008006" key="3">
    <source>
        <dbReference type="Google" id="ProtNLM"/>
    </source>
</evidence>
<dbReference type="Proteomes" id="UP000011728">
    <property type="component" value="Chromosome"/>
</dbReference>
<sequence length="133" mass="15135">MGNNYNNCGCYRKENKHEEKAYKVKCHNHEFEASTDFEKDDEGRIHNHRIAGVTGPAIKYGKTHVHKVNELTDTFDDHFHGICETTGPAIYLPSGKHFHVISGSTTVSDGHKHDFYFITQVEDVTNVPEDDKC</sequence>
<accession>M1LW29</accession>
<dbReference type="STRING" id="36745.CLSAP_34070"/>
<evidence type="ECO:0000313" key="2">
    <source>
        <dbReference type="Proteomes" id="UP000011728"/>
    </source>
</evidence>
<dbReference type="eggNOG" id="ENOG5032U3S">
    <property type="taxonomic scope" value="Bacteria"/>
</dbReference>
<dbReference type="OrthoDB" id="2967209at2"/>
<gene>
    <name evidence="1" type="ORF">Cspa_c36290</name>
</gene>
<evidence type="ECO:0000313" key="1">
    <source>
        <dbReference type="EMBL" id="AGF57390.1"/>
    </source>
</evidence>
<dbReference type="InterPro" id="IPR024307">
    <property type="entry name" value="YmaF"/>
</dbReference>
<dbReference type="HOGENOM" id="CLU_137811_0_1_9"/>
<dbReference type="AlphaFoldDB" id="M1LW29"/>
<organism evidence="1 2">
    <name type="scientific">Clostridium saccharoperbutylacetonicum N1-4(HMT)</name>
    <dbReference type="NCBI Taxonomy" id="931276"/>
    <lineage>
        <taxon>Bacteria</taxon>
        <taxon>Bacillati</taxon>
        <taxon>Bacillota</taxon>
        <taxon>Clostridia</taxon>
        <taxon>Eubacteriales</taxon>
        <taxon>Clostridiaceae</taxon>
        <taxon>Clostridium</taxon>
    </lineage>
</organism>
<dbReference type="KEGG" id="csr:Cspa_c36290"/>
<dbReference type="EMBL" id="CP004121">
    <property type="protein sequence ID" value="AGF57390.1"/>
    <property type="molecule type" value="Genomic_DNA"/>
</dbReference>
<dbReference type="RefSeq" id="WP_015393706.1">
    <property type="nucleotide sequence ID" value="NC_020291.1"/>
</dbReference>